<gene>
    <name evidence="6" type="ORF">SBX64_06415</name>
</gene>
<comment type="similarity">
    <text evidence="1">Belongs to the ABC transporter superfamily.</text>
</comment>
<evidence type="ECO:0000256" key="4">
    <source>
        <dbReference type="ARBA" id="ARBA00022840"/>
    </source>
</evidence>
<evidence type="ECO:0000313" key="6">
    <source>
        <dbReference type="EMBL" id="MDW6092176.1"/>
    </source>
</evidence>
<sequence length="512" mass="57498">MLKCHDLSFSIGSQRLLKDVSFELAAGETLAIVGESGAGKTLLSKLMMGFAPTDGVQDGEVLFEHQELTALTDKQWRTLRGSAIGRVAQEPLSALNPVKRAEWILSRAIQLHQPAHKRSPSQLRQRIDELLLQVGLRPEHRKRFPHQLSGGQRQRLLIAIAIANSPRLLIADEPSTALDEQTQQQILRLLKRLQQELNIAMILISHDLQLVRDIADQVVVLKRGEIVEQGRTEQIFTAPAQDYTRMLLARPSFQRPEPVVSAPLLRVSHLTVKHIIDGIHFELALGENLGVIGESGAGKSTLAKALLRLIPATGSIEFDGMDWQRLSRQELRAQRGKMQFVFQDTTSSFNPRLTIFQSLKDAYLAQHQGQTHHVEPHLRQAMQDVGLDETLLARYPHELSGGQRQRVMIARALIVSPKLLILDEPTTALDQVNRRHIIALLQRLQAERHFSLIVISHDQGLLATLCHQYLVLSQGRQLAGKAHSVRHDMPHHDDVADANWHETPISRQVIES</sequence>
<comment type="caution">
    <text evidence="6">The sequence shown here is derived from an EMBL/GenBank/DDBJ whole genome shotgun (WGS) entry which is preliminary data.</text>
</comment>
<dbReference type="RefSeq" id="WP_318584570.1">
    <property type="nucleotide sequence ID" value="NZ_JAWRCP010000001.1"/>
</dbReference>
<name>A0ABU4IRZ2_9VIBR</name>
<evidence type="ECO:0000256" key="3">
    <source>
        <dbReference type="ARBA" id="ARBA00022741"/>
    </source>
</evidence>
<evidence type="ECO:0000313" key="7">
    <source>
        <dbReference type="Proteomes" id="UP001279860"/>
    </source>
</evidence>
<dbReference type="EMBL" id="JAWRCP010000001">
    <property type="protein sequence ID" value="MDW6092176.1"/>
    <property type="molecule type" value="Genomic_DNA"/>
</dbReference>
<dbReference type="GO" id="GO:0005524">
    <property type="term" value="F:ATP binding"/>
    <property type="evidence" value="ECO:0007669"/>
    <property type="project" value="UniProtKB-KW"/>
</dbReference>
<evidence type="ECO:0000256" key="2">
    <source>
        <dbReference type="ARBA" id="ARBA00022448"/>
    </source>
</evidence>
<protein>
    <submittedName>
        <fullName evidence="6">ABC transporter ATP-binding protein</fullName>
    </submittedName>
</protein>
<dbReference type="InterPro" id="IPR050319">
    <property type="entry name" value="ABC_transp_ATP-bind"/>
</dbReference>
<keyword evidence="7" id="KW-1185">Reference proteome</keyword>
<dbReference type="InterPro" id="IPR017871">
    <property type="entry name" value="ABC_transporter-like_CS"/>
</dbReference>
<feature type="domain" description="ABC transporter" evidence="5">
    <location>
        <begin position="259"/>
        <end position="499"/>
    </location>
</feature>
<dbReference type="InterPro" id="IPR003439">
    <property type="entry name" value="ABC_transporter-like_ATP-bd"/>
</dbReference>
<dbReference type="CDD" id="cd03257">
    <property type="entry name" value="ABC_NikE_OppD_transporters"/>
    <property type="match status" value="2"/>
</dbReference>
<dbReference type="InterPro" id="IPR027417">
    <property type="entry name" value="P-loop_NTPase"/>
</dbReference>
<organism evidence="6 7">
    <name type="scientific">Vibrio rhizosphaerae</name>
    <dbReference type="NCBI Taxonomy" id="398736"/>
    <lineage>
        <taxon>Bacteria</taxon>
        <taxon>Pseudomonadati</taxon>
        <taxon>Pseudomonadota</taxon>
        <taxon>Gammaproteobacteria</taxon>
        <taxon>Vibrionales</taxon>
        <taxon>Vibrionaceae</taxon>
        <taxon>Vibrio</taxon>
    </lineage>
</organism>
<evidence type="ECO:0000256" key="1">
    <source>
        <dbReference type="ARBA" id="ARBA00005417"/>
    </source>
</evidence>
<accession>A0ABU4IRZ2</accession>
<evidence type="ECO:0000259" key="5">
    <source>
        <dbReference type="PROSITE" id="PS50893"/>
    </source>
</evidence>
<dbReference type="PANTHER" id="PTHR43776:SF7">
    <property type="entry name" value="D,D-DIPEPTIDE TRANSPORT ATP-BINDING PROTEIN DDPF-RELATED"/>
    <property type="match status" value="1"/>
</dbReference>
<dbReference type="Gene3D" id="3.40.50.300">
    <property type="entry name" value="P-loop containing nucleotide triphosphate hydrolases"/>
    <property type="match status" value="2"/>
</dbReference>
<dbReference type="SMART" id="SM00382">
    <property type="entry name" value="AAA"/>
    <property type="match status" value="2"/>
</dbReference>
<reference evidence="6 7" key="1">
    <citation type="submission" date="2023-11" db="EMBL/GenBank/DDBJ databases">
        <title>Plant-associative lifestyle of Vibrio porteresiae and its evolutionary dynamics.</title>
        <authorList>
            <person name="Rameshkumar N."/>
            <person name="Kirti K."/>
        </authorList>
    </citation>
    <scope>NUCLEOTIDE SEQUENCE [LARGE SCALE GENOMIC DNA]</scope>
    <source>
        <strain evidence="6 7">MSSRF7</strain>
    </source>
</reference>
<dbReference type="Pfam" id="PF00005">
    <property type="entry name" value="ABC_tran"/>
    <property type="match status" value="2"/>
</dbReference>
<dbReference type="Proteomes" id="UP001279860">
    <property type="component" value="Unassembled WGS sequence"/>
</dbReference>
<keyword evidence="2" id="KW-0813">Transport</keyword>
<dbReference type="PROSITE" id="PS00211">
    <property type="entry name" value="ABC_TRANSPORTER_1"/>
    <property type="match status" value="2"/>
</dbReference>
<dbReference type="PROSITE" id="PS50893">
    <property type="entry name" value="ABC_TRANSPORTER_2"/>
    <property type="match status" value="2"/>
</dbReference>
<keyword evidence="4 6" id="KW-0067">ATP-binding</keyword>
<dbReference type="PANTHER" id="PTHR43776">
    <property type="entry name" value="TRANSPORT ATP-BINDING PROTEIN"/>
    <property type="match status" value="1"/>
</dbReference>
<proteinExistence type="inferred from homology"/>
<dbReference type="InterPro" id="IPR003593">
    <property type="entry name" value="AAA+_ATPase"/>
</dbReference>
<feature type="domain" description="ABC transporter" evidence="5">
    <location>
        <begin position="2"/>
        <end position="248"/>
    </location>
</feature>
<dbReference type="SUPFAM" id="SSF52540">
    <property type="entry name" value="P-loop containing nucleoside triphosphate hydrolases"/>
    <property type="match status" value="2"/>
</dbReference>
<keyword evidence="3" id="KW-0547">Nucleotide-binding</keyword>